<dbReference type="PANTHER" id="PTHR46910:SF5">
    <property type="entry name" value="ZN(II)2CYS6 TRANSCRIPTION FACTOR (EUROFUNG)"/>
    <property type="match status" value="1"/>
</dbReference>
<dbReference type="InterPro" id="IPR050987">
    <property type="entry name" value="AtrR-like"/>
</dbReference>
<reference evidence="3 4" key="1">
    <citation type="submission" date="2024-02" db="EMBL/GenBank/DDBJ databases">
        <title>De novo assembly and annotation of 12 fungi associated with fruit tree decline syndrome in Ontario, Canada.</title>
        <authorList>
            <person name="Sulman M."/>
            <person name="Ellouze W."/>
            <person name="Ilyukhin E."/>
        </authorList>
    </citation>
    <scope>NUCLEOTIDE SEQUENCE [LARGE SCALE GENOMIC DNA]</scope>
    <source>
        <strain evidence="3 4">M42-189</strain>
    </source>
</reference>
<organism evidence="3 4">
    <name type="scientific">Paraconiothyrium brasiliense</name>
    <dbReference type="NCBI Taxonomy" id="300254"/>
    <lineage>
        <taxon>Eukaryota</taxon>
        <taxon>Fungi</taxon>
        <taxon>Dikarya</taxon>
        <taxon>Ascomycota</taxon>
        <taxon>Pezizomycotina</taxon>
        <taxon>Dothideomycetes</taxon>
        <taxon>Pleosporomycetidae</taxon>
        <taxon>Pleosporales</taxon>
        <taxon>Massarineae</taxon>
        <taxon>Didymosphaeriaceae</taxon>
        <taxon>Paraconiothyrium</taxon>
    </lineage>
</organism>
<evidence type="ECO:0000313" key="3">
    <source>
        <dbReference type="EMBL" id="KAL1599681.1"/>
    </source>
</evidence>
<evidence type="ECO:0000313" key="4">
    <source>
        <dbReference type="Proteomes" id="UP001521785"/>
    </source>
</evidence>
<dbReference type="InterPro" id="IPR007219">
    <property type="entry name" value="XnlR_reg_dom"/>
</dbReference>
<keyword evidence="4" id="KW-1185">Reference proteome</keyword>
<dbReference type="PANTHER" id="PTHR46910">
    <property type="entry name" value="TRANSCRIPTION FACTOR PDR1"/>
    <property type="match status" value="1"/>
</dbReference>
<comment type="caution">
    <text evidence="3">The sequence shown here is derived from an EMBL/GenBank/DDBJ whole genome shotgun (WGS) entry which is preliminary data.</text>
</comment>
<dbReference type="Proteomes" id="UP001521785">
    <property type="component" value="Unassembled WGS sequence"/>
</dbReference>
<dbReference type="Pfam" id="PF04082">
    <property type="entry name" value="Fungal_trans"/>
    <property type="match status" value="1"/>
</dbReference>
<gene>
    <name evidence="3" type="ORF">SLS60_007484</name>
</gene>
<dbReference type="EMBL" id="JAKJXO020000010">
    <property type="protein sequence ID" value="KAL1599681.1"/>
    <property type="molecule type" value="Genomic_DNA"/>
</dbReference>
<dbReference type="CDD" id="cd12148">
    <property type="entry name" value="fungal_TF_MHR"/>
    <property type="match status" value="1"/>
</dbReference>
<accession>A0ABR3R5H2</accession>
<name>A0ABR3R5H2_9PLEO</name>
<evidence type="ECO:0000256" key="1">
    <source>
        <dbReference type="ARBA" id="ARBA00023242"/>
    </source>
</evidence>
<feature type="domain" description="Xylanolytic transcriptional activator regulatory" evidence="2">
    <location>
        <begin position="76"/>
        <end position="204"/>
    </location>
</feature>
<protein>
    <recommendedName>
        <fullName evidence="2">Xylanolytic transcriptional activator regulatory domain-containing protein</fullName>
    </recommendedName>
</protein>
<proteinExistence type="predicted"/>
<evidence type="ECO:0000259" key="2">
    <source>
        <dbReference type="Pfam" id="PF04082"/>
    </source>
</evidence>
<keyword evidence="1" id="KW-0539">Nucleus</keyword>
<sequence length="235" mass="26449">MCTTINLSHFATNAVPSDVLDALKASRPDQIRERAWLVIFYSVALSSLDGTASSAHTASLRSNLWLAFNDVRLLLEPSLLNIQALVTMTLHAEKYLAPYACWTLVSKACIMLIALGIGTHAHVDPTTKKQRNALFWRLNALDKSLALILSRSPNFQRDLMKAVPLPTLEELLSSRPRYSTDGMPILFEAHFDQQMYLLSRVQIEVWHCLPGQEAQNVVKVRKDLKSWYNEAVKAC</sequence>